<protein>
    <submittedName>
        <fullName evidence="5">Fructoselysine 6-kinase</fullName>
    </submittedName>
</protein>
<dbReference type="InterPro" id="IPR011611">
    <property type="entry name" value="PfkB_dom"/>
</dbReference>
<dbReference type="RefSeq" id="WP_099480205.1">
    <property type="nucleotide sequence ID" value="NZ_CP016809.1"/>
</dbReference>
<dbReference type="SUPFAM" id="SSF53613">
    <property type="entry name" value="Ribokinase-like"/>
    <property type="match status" value="1"/>
</dbReference>
<comment type="similarity">
    <text evidence="1">Belongs to the carbohydrate kinase PfkB family.</text>
</comment>
<dbReference type="PANTHER" id="PTHR43320">
    <property type="entry name" value="SUGAR KINASE"/>
    <property type="match status" value="1"/>
</dbReference>
<evidence type="ECO:0000256" key="1">
    <source>
        <dbReference type="ARBA" id="ARBA00010688"/>
    </source>
</evidence>
<name>A0A1B2E8C6_9BACL</name>
<dbReference type="NCBIfam" id="NF007321">
    <property type="entry name" value="PRK09813.1"/>
    <property type="match status" value="1"/>
</dbReference>
<evidence type="ECO:0000259" key="4">
    <source>
        <dbReference type="Pfam" id="PF00294"/>
    </source>
</evidence>
<proteinExistence type="inferred from homology"/>
<organism evidence="5">
    <name type="scientific">Paenibacillus ihbetae</name>
    <dbReference type="NCBI Taxonomy" id="1870820"/>
    <lineage>
        <taxon>Bacteria</taxon>
        <taxon>Bacillati</taxon>
        <taxon>Bacillota</taxon>
        <taxon>Bacilli</taxon>
        <taxon>Bacillales</taxon>
        <taxon>Paenibacillaceae</taxon>
        <taxon>Paenibacillus</taxon>
    </lineage>
</organism>
<dbReference type="GO" id="GO:0016301">
    <property type="term" value="F:kinase activity"/>
    <property type="evidence" value="ECO:0007669"/>
    <property type="project" value="UniProtKB-KW"/>
</dbReference>
<reference evidence="5" key="1">
    <citation type="submission" date="2016-08" db="EMBL/GenBank/DDBJ databases">
        <title>Complete Genome Seqeunce of Paenibacillus sp. nov. IHBB 9852 from high altitute lake of Indian trans-Himalayas.</title>
        <authorList>
            <person name="Kiran S."/>
            <person name="Swarnkar M.K."/>
            <person name="Rana A."/>
            <person name="Tewari R."/>
            <person name="Gulati A."/>
        </authorList>
    </citation>
    <scope>NUCLEOTIDE SEQUENCE [LARGE SCALE GENOMIC DNA]</scope>
    <source>
        <strain evidence="5">IHBB 9852</strain>
    </source>
</reference>
<evidence type="ECO:0000256" key="3">
    <source>
        <dbReference type="ARBA" id="ARBA00022777"/>
    </source>
</evidence>
<dbReference type="PROSITE" id="PS00583">
    <property type="entry name" value="PFKB_KINASES_1"/>
    <property type="match status" value="1"/>
</dbReference>
<evidence type="ECO:0000256" key="2">
    <source>
        <dbReference type="ARBA" id="ARBA00022679"/>
    </source>
</evidence>
<dbReference type="InterPro" id="IPR052700">
    <property type="entry name" value="Carb_kinase_PfkB-like"/>
</dbReference>
<dbReference type="PROSITE" id="PS00584">
    <property type="entry name" value="PFKB_KINASES_2"/>
    <property type="match status" value="1"/>
</dbReference>
<accession>A0A1B2E8C6</accession>
<dbReference type="KEGG" id="pib:BBD41_28615"/>
<dbReference type="InterPro" id="IPR002173">
    <property type="entry name" value="Carboh/pur_kinase_PfkB_CS"/>
</dbReference>
<dbReference type="Gene3D" id="3.40.1190.20">
    <property type="match status" value="1"/>
</dbReference>
<dbReference type="InterPro" id="IPR029056">
    <property type="entry name" value="Ribokinase-like"/>
</dbReference>
<dbReference type="PANTHER" id="PTHR43320:SF3">
    <property type="entry name" value="CARBOHYDRATE KINASE PFKB DOMAIN-CONTAINING PROTEIN"/>
    <property type="match status" value="1"/>
</dbReference>
<sequence length="260" mass="28701">MRIVTVGDNCMDVYQSTGEAYPGGNPVNVAVYLTELGADTAYIGWVGTDRYGEIMVRAIQEKGVNTSRVSAKEGTTAVTYVEMAGSERKLGDYEEGVMSGFSLSPEDLRFTESFQLVHSAIWGHADRYFPYFKEKGLLTSFDFADKLDHELVTTLAPYVDYPFLSYTQDDEHIRNLMREIKARGPRIVVATLGENGSLAYDGVQFYKHGIVEVEVVDTLGAGDSFIAGFLYGTLNGLPVDKCLEQGAQRAAKTISYFAAW</sequence>
<feature type="domain" description="Carbohydrate kinase PfkB" evidence="4">
    <location>
        <begin position="13"/>
        <end position="256"/>
    </location>
</feature>
<keyword evidence="2" id="KW-0808">Transferase</keyword>
<evidence type="ECO:0000313" key="5">
    <source>
        <dbReference type="EMBL" id="ANY76220.1"/>
    </source>
</evidence>
<dbReference type="AlphaFoldDB" id="A0A1B2E8C6"/>
<dbReference type="EMBL" id="CP016809">
    <property type="protein sequence ID" value="ANY76220.1"/>
    <property type="molecule type" value="Genomic_DNA"/>
</dbReference>
<dbReference type="Pfam" id="PF00294">
    <property type="entry name" value="PfkB"/>
    <property type="match status" value="1"/>
</dbReference>
<gene>
    <name evidence="5" type="ORF">BBD41_28615</name>
</gene>
<keyword evidence="3 5" id="KW-0418">Kinase</keyword>